<evidence type="ECO:0000313" key="8">
    <source>
        <dbReference type="EMBL" id="PRP99975.1"/>
    </source>
</evidence>
<dbReference type="PANTHER" id="PTHR43133">
    <property type="entry name" value="RNA POLYMERASE ECF-TYPE SIGMA FACTO"/>
    <property type="match status" value="1"/>
</dbReference>
<feature type="domain" description="RNA polymerase sigma factor 70 region 4 type 2" evidence="7">
    <location>
        <begin position="117"/>
        <end position="169"/>
    </location>
</feature>
<protein>
    <submittedName>
        <fullName evidence="8">ECF RNA polymerase sigma factor SigW</fullName>
    </submittedName>
</protein>
<evidence type="ECO:0000259" key="6">
    <source>
        <dbReference type="Pfam" id="PF04542"/>
    </source>
</evidence>
<dbReference type="AlphaFoldDB" id="A0A2S9Y4H7"/>
<evidence type="ECO:0000313" key="9">
    <source>
        <dbReference type="Proteomes" id="UP000238823"/>
    </source>
</evidence>
<evidence type="ECO:0000259" key="7">
    <source>
        <dbReference type="Pfam" id="PF08281"/>
    </source>
</evidence>
<dbReference type="PANTHER" id="PTHR43133:SF8">
    <property type="entry name" value="RNA POLYMERASE SIGMA FACTOR HI_1459-RELATED"/>
    <property type="match status" value="1"/>
</dbReference>
<name>A0A2S9Y4H7_9BACT</name>
<dbReference type="InterPro" id="IPR039425">
    <property type="entry name" value="RNA_pol_sigma-70-like"/>
</dbReference>
<evidence type="ECO:0000256" key="3">
    <source>
        <dbReference type="ARBA" id="ARBA00023082"/>
    </source>
</evidence>
<reference evidence="8 9" key="1">
    <citation type="submission" date="2018-03" db="EMBL/GenBank/DDBJ databases">
        <title>Draft Genome Sequences of the Obligatory Marine Myxobacteria Enhygromyxa salina SWB007.</title>
        <authorList>
            <person name="Poehlein A."/>
            <person name="Moghaddam J.A."/>
            <person name="Harms H."/>
            <person name="Alanjari M."/>
            <person name="Koenig G.M."/>
            <person name="Daniel R."/>
            <person name="Schaeberle T.F."/>
        </authorList>
    </citation>
    <scope>NUCLEOTIDE SEQUENCE [LARGE SCALE GENOMIC DNA]</scope>
    <source>
        <strain evidence="8 9">SWB007</strain>
    </source>
</reference>
<organism evidence="8 9">
    <name type="scientific">Enhygromyxa salina</name>
    <dbReference type="NCBI Taxonomy" id="215803"/>
    <lineage>
        <taxon>Bacteria</taxon>
        <taxon>Pseudomonadati</taxon>
        <taxon>Myxococcota</taxon>
        <taxon>Polyangia</taxon>
        <taxon>Nannocystales</taxon>
        <taxon>Nannocystaceae</taxon>
        <taxon>Enhygromyxa</taxon>
    </lineage>
</organism>
<dbReference type="EMBL" id="PVNL01000119">
    <property type="protein sequence ID" value="PRP99975.1"/>
    <property type="molecule type" value="Genomic_DNA"/>
</dbReference>
<dbReference type="InterPro" id="IPR013249">
    <property type="entry name" value="RNA_pol_sigma70_r4_t2"/>
</dbReference>
<dbReference type="Pfam" id="PF04542">
    <property type="entry name" value="Sigma70_r2"/>
    <property type="match status" value="1"/>
</dbReference>
<comment type="similarity">
    <text evidence="1">Belongs to the sigma-70 factor family. ECF subfamily.</text>
</comment>
<dbReference type="InterPro" id="IPR013325">
    <property type="entry name" value="RNA_pol_sigma_r2"/>
</dbReference>
<dbReference type="InterPro" id="IPR007627">
    <property type="entry name" value="RNA_pol_sigma70_r2"/>
</dbReference>
<sequence>MEGEAELLSAWRRGDLQAGNELFHRHYGAVRRFLANKVDNDLEDLLQRTFEICAKGKDGFEGRSSFRTYLLGIARNLVLQHWEGRHRGRAHENIEEFAIHDLGAGPSTLLARSEAHRRLLEALRRLPLKHQVVLELSFWEELPGGELGEVLGVPEDTARSRLRRAKLQLTKQLNHLERSASAMQSTSDDLEQWAASVRAQLRAGSARALKP</sequence>
<keyword evidence="4" id="KW-0238">DNA-binding</keyword>
<dbReference type="Proteomes" id="UP000238823">
    <property type="component" value="Unassembled WGS sequence"/>
</dbReference>
<keyword evidence="2" id="KW-0805">Transcription regulation</keyword>
<dbReference type="InterPro" id="IPR013324">
    <property type="entry name" value="RNA_pol_sigma_r3/r4-like"/>
</dbReference>
<dbReference type="GO" id="GO:0003677">
    <property type="term" value="F:DNA binding"/>
    <property type="evidence" value="ECO:0007669"/>
    <property type="project" value="UniProtKB-KW"/>
</dbReference>
<evidence type="ECO:0000256" key="5">
    <source>
        <dbReference type="ARBA" id="ARBA00023163"/>
    </source>
</evidence>
<keyword evidence="3" id="KW-0731">Sigma factor</keyword>
<dbReference type="InterPro" id="IPR014284">
    <property type="entry name" value="RNA_pol_sigma-70_dom"/>
</dbReference>
<evidence type="ECO:0000256" key="2">
    <source>
        <dbReference type="ARBA" id="ARBA00023015"/>
    </source>
</evidence>
<feature type="domain" description="RNA polymerase sigma-70 region 2" evidence="6">
    <location>
        <begin position="22"/>
        <end position="86"/>
    </location>
</feature>
<dbReference type="OrthoDB" id="9780326at2"/>
<proteinExistence type="inferred from homology"/>
<dbReference type="Pfam" id="PF08281">
    <property type="entry name" value="Sigma70_r4_2"/>
    <property type="match status" value="1"/>
</dbReference>
<dbReference type="NCBIfam" id="TIGR02937">
    <property type="entry name" value="sigma70-ECF"/>
    <property type="match status" value="1"/>
</dbReference>
<dbReference type="GO" id="GO:0006352">
    <property type="term" value="P:DNA-templated transcription initiation"/>
    <property type="evidence" value="ECO:0007669"/>
    <property type="project" value="InterPro"/>
</dbReference>
<dbReference type="SUPFAM" id="SSF88659">
    <property type="entry name" value="Sigma3 and sigma4 domains of RNA polymerase sigma factors"/>
    <property type="match status" value="1"/>
</dbReference>
<dbReference type="Gene3D" id="1.10.10.10">
    <property type="entry name" value="Winged helix-like DNA-binding domain superfamily/Winged helix DNA-binding domain"/>
    <property type="match status" value="1"/>
</dbReference>
<comment type="caution">
    <text evidence="8">The sequence shown here is derived from an EMBL/GenBank/DDBJ whole genome shotgun (WGS) entry which is preliminary data.</text>
</comment>
<dbReference type="RefSeq" id="WP_106093054.1">
    <property type="nucleotide sequence ID" value="NZ_PVNL01000119.1"/>
</dbReference>
<evidence type="ECO:0000256" key="4">
    <source>
        <dbReference type="ARBA" id="ARBA00023125"/>
    </source>
</evidence>
<keyword evidence="5" id="KW-0804">Transcription</keyword>
<gene>
    <name evidence="8" type="primary">sigW_7</name>
    <name evidence="8" type="ORF">ENSA7_61920</name>
</gene>
<dbReference type="Gene3D" id="1.10.1740.10">
    <property type="match status" value="1"/>
</dbReference>
<dbReference type="GO" id="GO:0016987">
    <property type="term" value="F:sigma factor activity"/>
    <property type="evidence" value="ECO:0007669"/>
    <property type="project" value="UniProtKB-KW"/>
</dbReference>
<accession>A0A2S9Y4H7</accession>
<dbReference type="SUPFAM" id="SSF88946">
    <property type="entry name" value="Sigma2 domain of RNA polymerase sigma factors"/>
    <property type="match status" value="1"/>
</dbReference>
<dbReference type="InterPro" id="IPR036388">
    <property type="entry name" value="WH-like_DNA-bd_sf"/>
</dbReference>
<evidence type="ECO:0000256" key="1">
    <source>
        <dbReference type="ARBA" id="ARBA00010641"/>
    </source>
</evidence>